<protein>
    <recommendedName>
        <fullName evidence="1">Glyoxalase-like domain-containing protein</fullName>
    </recommendedName>
</protein>
<evidence type="ECO:0000313" key="2">
    <source>
        <dbReference type="EMBL" id="MPN62507.1"/>
    </source>
</evidence>
<sequence>MNVVADFGANVQLDNGLFLQTIDTWSKFINNKDICLKNNASELYFEEVDIDEFLIKLKAAHIEYVHEPLEHSWGQRAVRFYDPDHHIIEVAEDIVRVVKRFCNSGLSEEEVAVRMDVPVDYVKESRA</sequence>
<dbReference type="EMBL" id="VSSQ01140607">
    <property type="protein sequence ID" value="MPN62507.1"/>
    <property type="molecule type" value="Genomic_DNA"/>
</dbReference>
<dbReference type="Pfam" id="PF12681">
    <property type="entry name" value="Glyoxalase_2"/>
    <property type="match status" value="1"/>
</dbReference>
<comment type="caution">
    <text evidence="2">The sequence shown here is derived from an EMBL/GenBank/DDBJ whole genome shotgun (WGS) entry which is preliminary data.</text>
</comment>
<gene>
    <name evidence="2" type="ORF">SDC9_210256</name>
</gene>
<dbReference type="InterPro" id="IPR025870">
    <property type="entry name" value="Glyoxalase-like_dom"/>
</dbReference>
<proteinExistence type="predicted"/>
<dbReference type="AlphaFoldDB" id="A0A645JGM4"/>
<evidence type="ECO:0000259" key="1">
    <source>
        <dbReference type="Pfam" id="PF12681"/>
    </source>
</evidence>
<reference evidence="2" key="1">
    <citation type="submission" date="2019-08" db="EMBL/GenBank/DDBJ databases">
        <authorList>
            <person name="Kucharzyk K."/>
            <person name="Murdoch R.W."/>
            <person name="Higgins S."/>
            <person name="Loffler F."/>
        </authorList>
    </citation>
    <scope>NUCLEOTIDE SEQUENCE</scope>
</reference>
<dbReference type="Gene3D" id="3.10.180.10">
    <property type="entry name" value="2,3-Dihydroxybiphenyl 1,2-Dioxygenase, domain 1"/>
    <property type="match status" value="1"/>
</dbReference>
<feature type="domain" description="Glyoxalase-like" evidence="1">
    <location>
        <begin position="2"/>
        <end position="93"/>
    </location>
</feature>
<organism evidence="2">
    <name type="scientific">bioreactor metagenome</name>
    <dbReference type="NCBI Taxonomy" id="1076179"/>
    <lineage>
        <taxon>unclassified sequences</taxon>
        <taxon>metagenomes</taxon>
        <taxon>ecological metagenomes</taxon>
    </lineage>
</organism>
<dbReference type="SUPFAM" id="SSF54593">
    <property type="entry name" value="Glyoxalase/Bleomycin resistance protein/Dihydroxybiphenyl dioxygenase"/>
    <property type="match status" value="1"/>
</dbReference>
<name>A0A645JGM4_9ZZZZ</name>
<dbReference type="InterPro" id="IPR029068">
    <property type="entry name" value="Glyas_Bleomycin-R_OHBP_Dase"/>
</dbReference>
<accession>A0A645JGM4</accession>